<dbReference type="Proteomes" id="UP001178507">
    <property type="component" value="Unassembled WGS sequence"/>
</dbReference>
<proteinExistence type="predicted"/>
<evidence type="ECO:0000313" key="1">
    <source>
        <dbReference type="EMBL" id="CAJ1408449.1"/>
    </source>
</evidence>
<feature type="non-terminal residue" evidence="1">
    <location>
        <position position="144"/>
    </location>
</feature>
<organism evidence="1 2">
    <name type="scientific">Effrenium voratum</name>
    <dbReference type="NCBI Taxonomy" id="2562239"/>
    <lineage>
        <taxon>Eukaryota</taxon>
        <taxon>Sar</taxon>
        <taxon>Alveolata</taxon>
        <taxon>Dinophyceae</taxon>
        <taxon>Suessiales</taxon>
        <taxon>Symbiodiniaceae</taxon>
        <taxon>Effrenium</taxon>
    </lineage>
</organism>
<keyword evidence="2" id="KW-1185">Reference proteome</keyword>
<sequence length="144" mass="14942">ADPRLTTQRILTLKELCEASAIQIRTKGVGNAGTKALGLLCSTAPFHIMALAMAGLGEKGEGDDVKACANFIERVSAPILEALPAEQLVKLGEACAKSKAVAEVILPTVAKACAGALPGWNMDDISKLLFAMLKAVGRRKGGRG</sequence>
<comment type="caution">
    <text evidence="1">The sequence shown here is derived from an EMBL/GenBank/DDBJ whole genome shotgun (WGS) entry which is preliminary data.</text>
</comment>
<accession>A0AA36JMN2</accession>
<evidence type="ECO:0000313" key="2">
    <source>
        <dbReference type="Proteomes" id="UP001178507"/>
    </source>
</evidence>
<reference evidence="1" key="1">
    <citation type="submission" date="2023-08" db="EMBL/GenBank/DDBJ databases">
        <authorList>
            <person name="Chen Y."/>
            <person name="Shah S."/>
            <person name="Dougan E. K."/>
            <person name="Thang M."/>
            <person name="Chan C."/>
        </authorList>
    </citation>
    <scope>NUCLEOTIDE SEQUENCE</scope>
</reference>
<dbReference type="EMBL" id="CAUJNA010003720">
    <property type="protein sequence ID" value="CAJ1408449.1"/>
    <property type="molecule type" value="Genomic_DNA"/>
</dbReference>
<name>A0AA36JMN2_9DINO</name>
<protein>
    <submittedName>
        <fullName evidence="1">Uncharacterized protein</fullName>
    </submittedName>
</protein>
<gene>
    <name evidence="1" type="ORF">EVOR1521_LOCUS29862</name>
</gene>
<dbReference type="AlphaFoldDB" id="A0AA36JMN2"/>